<name>A0A6A6QN05_9PEZI</name>
<gene>
    <name evidence="1" type="ORF">BU16DRAFT_81512</name>
</gene>
<proteinExistence type="predicted"/>
<protein>
    <submittedName>
        <fullName evidence="1">Uncharacterized protein</fullName>
    </submittedName>
</protein>
<sequence length="177" mass="19737">MKLKMGCVHMARGPAERWRSWRLLGCAARLAGGRRVVDAGSVVRWPRCGGFSVGEADDVKARKKGRTRLVGENKGSIWRFVFCPLHVNYCTPNSSSRDRPLVTTTGSANHRQWLKFLAQISYHMQLSSSRGPPRQGAAATMCPSWRIQQMWVTSRKIGDRILCLGPGVLQSATRRTA</sequence>
<dbReference type="Proteomes" id="UP000799750">
    <property type="component" value="Unassembled WGS sequence"/>
</dbReference>
<dbReference type="EMBL" id="MU004192">
    <property type="protein sequence ID" value="KAF2493499.1"/>
    <property type="molecule type" value="Genomic_DNA"/>
</dbReference>
<organism evidence="1 2">
    <name type="scientific">Lophium mytilinum</name>
    <dbReference type="NCBI Taxonomy" id="390894"/>
    <lineage>
        <taxon>Eukaryota</taxon>
        <taxon>Fungi</taxon>
        <taxon>Dikarya</taxon>
        <taxon>Ascomycota</taxon>
        <taxon>Pezizomycotina</taxon>
        <taxon>Dothideomycetes</taxon>
        <taxon>Pleosporomycetidae</taxon>
        <taxon>Mytilinidiales</taxon>
        <taxon>Mytilinidiaceae</taxon>
        <taxon>Lophium</taxon>
    </lineage>
</organism>
<reference evidence="1" key="1">
    <citation type="journal article" date="2020" name="Stud. Mycol.">
        <title>101 Dothideomycetes genomes: a test case for predicting lifestyles and emergence of pathogens.</title>
        <authorList>
            <person name="Haridas S."/>
            <person name="Albert R."/>
            <person name="Binder M."/>
            <person name="Bloem J."/>
            <person name="Labutti K."/>
            <person name="Salamov A."/>
            <person name="Andreopoulos B."/>
            <person name="Baker S."/>
            <person name="Barry K."/>
            <person name="Bills G."/>
            <person name="Bluhm B."/>
            <person name="Cannon C."/>
            <person name="Castanera R."/>
            <person name="Culley D."/>
            <person name="Daum C."/>
            <person name="Ezra D."/>
            <person name="Gonzalez J."/>
            <person name="Henrissat B."/>
            <person name="Kuo A."/>
            <person name="Liang C."/>
            <person name="Lipzen A."/>
            <person name="Lutzoni F."/>
            <person name="Magnuson J."/>
            <person name="Mondo S."/>
            <person name="Nolan M."/>
            <person name="Ohm R."/>
            <person name="Pangilinan J."/>
            <person name="Park H.-J."/>
            <person name="Ramirez L."/>
            <person name="Alfaro M."/>
            <person name="Sun H."/>
            <person name="Tritt A."/>
            <person name="Yoshinaga Y."/>
            <person name="Zwiers L.-H."/>
            <person name="Turgeon B."/>
            <person name="Goodwin S."/>
            <person name="Spatafora J."/>
            <person name="Crous P."/>
            <person name="Grigoriev I."/>
        </authorList>
    </citation>
    <scope>NUCLEOTIDE SEQUENCE</scope>
    <source>
        <strain evidence="1">CBS 269.34</strain>
    </source>
</reference>
<evidence type="ECO:0000313" key="1">
    <source>
        <dbReference type="EMBL" id="KAF2493499.1"/>
    </source>
</evidence>
<keyword evidence="2" id="KW-1185">Reference proteome</keyword>
<evidence type="ECO:0000313" key="2">
    <source>
        <dbReference type="Proteomes" id="UP000799750"/>
    </source>
</evidence>
<dbReference type="AlphaFoldDB" id="A0A6A6QN05"/>
<accession>A0A6A6QN05</accession>